<dbReference type="EMBL" id="HACG01025521">
    <property type="protein sequence ID" value="CEK72386.1"/>
    <property type="molecule type" value="Transcribed_RNA"/>
</dbReference>
<proteinExistence type="predicted"/>
<dbReference type="EMBL" id="HACG01025520">
    <property type="protein sequence ID" value="CEK72385.1"/>
    <property type="molecule type" value="Transcribed_RNA"/>
</dbReference>
<protein>
    <submittedName>
        <fullName evidence="2">Uncharacterized protein</fullName>
    </submittedName>
</protein>
<evidence type="ECO:0000313" key="1">
    <source>
        <dbReference type="EMBL" id="CEK72385.1"/>
    </source>
</evidence>
<gene>
    <name evidence="2" type="primary">ORF82194</name>
    <name evidence="1" type="synonym">ORF82192</name>
</gene>
<dbReference type="AlphaFoldDB" id="A0A0B6ZX24"/>
<sequence>MFPAIITHICVTHMHKTKYPTADLETSLESTENIQWFKQVMRMNPETPLTTT</sequence>
<evidence type="ECO:0000313" key="2">
    <source>
        <dbReference type="EMBL" id="CEK72386.1"/>
    </source>
</evidence>
<organism evidence="2">
    <name type="scientific">Arion vulgaris</name>
    <dbReference type="NCBI Taxonomy" id="1028688"/>
    <lineage>
        <taxon>Eukaryota</taxon>
        <taxon>Metazoa</taxon>
        <taxon>Spiralia</taxon>
        <taxon>Lophotrochozoa</taxon>
        <taxon>Mollusca</taxon>
        <taxon>Gastropoda</taxon>
        <taxon>Heterobranchia</taxon>
        <taxon>Euthyneura</taxon>
        <taxon>Panpulmonata</taxon>
        <taxon>Eupulmonata</taxon>
        <taxon>Stylommatophora</taxon>
        <taxon>Helicina</taxon>
        <taxon>Arionoidea</taxon>
        <taxon>Arionidae</taxon>
        <taxon>Arion</taxon>
    </lineage>
</organism>
<reference evidence="2" key="1">
    <citation type="submission" date="2014-12" db="EMBL/GenBank/DDBJ databases">
        <title>Insight into the proteome of Arion vulgaris.</title>
        <authorList>
            <person name="Aradska J."/>
            <person name="Bulat T."/>
            <person name="Smidak R."/>
            <person name="Sarate P."/>
            <person name="Gangsoo J."/>
            <person name="Sialana F."/>
            <person name="Bilban M."/>
            <person name="Lubec G."/>
        </authorList>
    </citation>
    <scope>NUCLEOTIDE SEQUENCE</scope>
    <source>
        <tissue evidence="2">Skin</tissue>
    </source>
</reference>
<accession>A0A0B6ZX24</accession>
<name>A0A0B6ZX24_9EUPU</name>